<keyword evidence="3" id="KW-1185">Reference proteome</keyword>
<protein>
    <submittedName>
        <fullName evidence="2">Uncharacterized protein</fullName>
    </submittedName>
</protein>
<gene>
    <name evidence="2" type="ORF">MSPICULIGERA_LOCUS688</name>
</gene>
<dbReference type="Proteomes" id="UP001177023">
    <property type="component" value="Unassembled WGS sequence"/>
</dbReference>
<dbReference type="AlphaFoldDB" id="A0AA36C528"/>
<organism evidence="2 3">
    <name type="scientific">Mesorhabditis spiculigera</name>
    <dbReference type="NCBI Taxonomy" id="96644"/>
    <lineage>
        <taxon>Eukaryota</taxon>
        <taxon>Metazoa</taxon>
        <taxon>Ecdysozoa</taxon>
        <taxon>Nematoda</taxon>
        <taxon>Chromadorea</taxon>
        <taxon>Rhabditida</taxon>
        <taxon>Rhabditina</taxon>
        <taxon>Rhabditomorpha</taxon>
        <taxon>Rhabditoidea</taxon>
        <taxon>Rhabditidae</taxon>
        <taxon>Mesorhabditinae</taxon>
        <taxon>Mesorhabditis</taxon>
    </lineage>
</organism>
<feature type="non-terminal residue" evidence="2">
    <location>
        <position position="225"/>
    </location>
</feature>
<accession>A0AA36C528</accession>
<proteinExistence type="predicted"/>
<evidence type="ECO:0000256" key="1">
    <source>
        <dbReference type="SAM" id="MobiDB-lite"/>
    </source>
</evidence>
<name>A0AA36C528_9BILA</name>
<dbReference type="EMBL" id="CATQJA010000158">
    <property type="protein sequence ID" value="CAJ0557941.1"/>
    <property type="molecule type" value="Genomic_DNA"/>
</dbReference>
<sequence length="225" mass="25649">MLFLPPEDPAEISATEAQFRKILTVIHRFTWAVFLSWQINDFLYSPLWMHGYVWCLNLPVDTNMAEISAGPLVIQQLRAVGEYERILHDVLKVISVAMMLFCSGFYTKPQTVKKLWNLSCAVGLVIFFVRSLQMQQRLFPSLHEAFSTQAAFFIIGVVLTIQAKDRFPAVKLEKPDELAVEEKVEEIASLDDSKDIDDLINNNNNNNKDTVADLNSQSEPRLKAE</sequence>
<evidence type="ECO:0000313" key="3">
    <source>
        <dbReference type="Proteomes" id="UP001177023"/>
    </source>
</evidence>
<feature type="region of interest" description="Disordered" evidence="1">
    <location>
        <begin position="198"/>
        <end position="225"/>
    </location>
</feature>
<comment type="caution">
    <text evidence="2">The sequence shown here is derived from an EMBL/GenBank/DDBJ whole genome shotgun (WGS) entry which is preliminary data.</text>
</comment>
<evidence type="ECO:0000313" key="2">
    <source>
        <dbReference type="EMBL" id="CAJ0557941.1"/>
    </source>
</evidence>
<feature type="compositionally biased region" description="Low complexity" evidence="1">
    <location>
        <begin position="199"/>
        <end position="209"/>
    </location>
</feature>
<reference evidence="2" key="1">
    <citation type="submission" date="2023-06" db="EMBL/GenBank/DDBJ databases">
        <authorList>
            <person name="Delattre M."/>
        </authorList>
    </citation>
    <scope>NUCLEOTIDE SEQUENCE</scope>
    <source>
        <strain evidence="2">AF72</strain>
    </source>
</reference>